<dbReference type="PRINTS" id="PR00080">
    <property type="entry name" value="SDRFAMILY"/>
</dbReference>
<dbReference type="GO" id="GO:0008206">
    <property type="term" value="P:bile acid metabolic process"/>
    <property type="evidence" value="ECO:0007669"/>
    <property type="project" value="UniProtKB-ARBA"/>
</dbReference>
<comment type="caution">
    <text evidence="3">The sequence shown here is derived from an EMBL/GenBank/DDBJ whole genome shotgun (WGS) entry which is preliminary data.</text>
</comment>
<dbReference type="Pfam" id="PF13561">
    <property type="entry name" value="adh_short_C2"/>
    <property type="match status" value="1"/>
</dbReference>
<dbReference type="GO" id="GO:0016491">
    <property type="term" value="F:oxidoreductase activity"/>
    <property type="evidence" value="ECO:0007669"/>
    <property type="project" value="UniProtKB-KW"/>
</dbReference>
<dbReference type="HOGENOM" id="CLU_010194_1_2_9"/>
<dbReference type="PANTHER" id="PTHR42879:SF6">
    <property type="entry name" value="NADPH-DEPENDENT REDUCTASE BACG"/>
    <property type="match status" value="1"/>
</dbReference>
<evidence type="ECO:0000256" key="2">
    <source>
        <dbReference type="ARBA" id="ARBA00023002"/>
    </source>
</evidence>
<organism evidence="3 4">
    <name type="scientific">Bacillus smithii 7_3_47FAA</name>
    <dbReference type="NCBI Taxonomy" id="665952"/>
    <lineage>
        <taxon>Bacteria</taxon>
        <taxon>Bacillati</taxon>
        <taxon>Bacillota</taxon>
        <taxon>Bacilli</taxon>
        <taxon>Bacillales</taxon>
        <taxon>Bacillaceae</taxon>
        <taxon>Bacillus</taxon>
    </lineage>
</organism>
<evidence type="ECO:0000256" key="1">
    <source>
        <dbReference type="ARBA" id="ARBA00006484"/>
    </source>
</evidence>
<dbReference type="Gene3D" id="3.40.50.720">
    <property type="entry name" value="NAD(P)-binding Rossmann-like Domain"/>
    <property type="match status" value="1"/>
</dbReference>
<dbReference type="FunFam" id="3.40.50.720:FF:000084">
    <property type="entry name" value="Short-chain dehydrogenase reductase"/>
    <property type="match status" value="1"/>
</dbReference>
<protein>
    <recommendedName>
        <fullName evidence="5">3-oxoacyl-[acyl-carrier-protein] reductase</fullName>
    </recommendedName>
</protein>
<evidence type="ECO:0000313" key="3">
    <source>
        <dbReference type="EMBL" id="EHL77210.1"/>
    </source>
</evidence>
<evidence type="ECO:0008006" key="5">
    <source>
        <dbReference type="Google" id="ProtNLM"/>
    </source>
</evidence>
<sequence length="261" mass="28302">MKLGLEGKKAIVAASSQGLGKAIAEELAANGANVMISSRSEQKLKDLKQKWDKTLPGRIEWTTCDVTKLADIQHLVERTVDVYGGVDILVNNAGGPPSGTFEEITDEMWQKAFELNLLSYIRMIRTALPYLKQNGGKIINIASSSIKEPIPGLILSNTFRTGIVGLSKTLATELAPYNILVNTVAPGRIATDRIIELDKIGAEKQGISIEEMSEIMKSKIPLGRYGKPEEFANVVAFLASEANTYMTGSTFLVDGGMVRSI</sequence>
<dbReference type="InterPro" id="IPR002347">
    <property type="entry name" value="SDR_fam"/>
</dbReference>
<dbReference type="RefSeq" id="WP_003354369.1">
    <property type="nucleotide sequence ID" value="NZ_JH414757.1"/>
</dbReference>
<dbReference type="CDD" id="cd05344">
    <property type="entry name" value="BKR_like_SDR_like"/>
    <property type="match status" value="1"/>
</dbReference>
<evidence type="ECO:0000313" key="4">
    <source>
        <dbReference type="Proteomes" id="UP000011747"/>
    </source>
</evidence>
<accession>G9QM75</accession>
<name>G9QM75_9BACI</name>
<keyword evidence="2" id="KW-0560">Oxidoreductase</keyword>
<dbReference type="EMBL" id="ACWF01000117">
    <property type="protein sequence ID" value="EHL77210.1"/>
    <property type="molecule type" value="Genomic_DNA"/>
</dbReference>
<dbReference type="SUPFAM" id="SSF51735">
    <property type="entry name" value="NAD(P)-binding Rossmann-fold domains"/>
    <property type="match status" value="1"/>
</dbReference>
<dbReference type="Proteomes" id="UP000011747">
    <property type="component" value="Unassembled WGS sequence"/>
</dbReference>
<keyword evidence="4" id="KW-1185">Reference proteome</keyword>
<reference evidence="3 4" key="1">
    <citation type="submission" date="2011-09" db="EMBL/GenBank/DDBJ databases">
        <title>The Genome Sequence of Bacillus smithii 7_3_47FAA.</title>
        <authorList>
            <consortium name="The Broad Institute Genome Sequencing Platform"/>
            <person name="Earl A."/>
            <person name="Ward D."/>
            <person name="Feldgarden M."/>
            <person name="Gevers D."/>
            <person name="Daigneault M."/>
            <person name="Strauss J."/>
            <person name="Allen-Vercoe E."/>
            <person name="Young S.K."/>
            <person name="Zeng Q."/>
            <person name="Gargeya S."/>
            <person name="Fitzgerald M."/>
            <person name="Haas B."/>
            <person name="Abouelleil A."/>
            <person name="Alvarado L."/>
            <person name="Arachchi H.M."/>
            <person name="Berlin A."/>
            <person name="Brown A."/>
            <person name="Chapman S.B."/>
            <person name="Chen Z."/>
            <person name="Dunbar C."/>
            <person name="Freedman E."/>
            <person name="Gearin G."/>
            <person name="Goldberg J."/>
            <person name="Griggs A."/>
            <person name="Gujja S."/>
            <person name="Heiman D."/>
            <person name="Howarth C."/>
            <person name="Larson L."/>
            <person name="Lui A."/>
            <person name="MacDonald P.J.P."/>
            <person name="Montmayeur A."/>
            <person name="Murphy C."/>
            <person name="Neiman D."/>
            <person name="Pearson M."/>
            <person name="Priest M."/>
            <person name="Roberts A."/>
            <person name="Saif S."/>
            <person name="Shea T."/>
            <person name="Shenoy N."/>
            <person name="Sisk P."/>
            <person name="Stolte C."/>
            <person name="Sykes S."/>
            <person name="Wortman J."/>
            <person name="Nusbaum C."/>
            <person name="Birren B."/>
        </authorList>
    </citation>
    <scope>NUCLEOTIDE SEQUENCE [LARGE SCALE GENOMIC DNA]</scope>
    <source>
        <strain evidence="3 4">7_3_47FAA</strain>
    </source>
</reference>
<dbReference type="AlphaFoldDB" id="G9QM75"/>
<gene>
    <name evidence="3" type="ORF">HMPREF1015_00642</name>
</gene>
<dbReference type="PATRIC" id="fig|665952.3.peg.2186"/>
<comment type="similarity">
    <text evidence="1">Belongs to the short-chain dehydrogenases/reductases (SDR) family.</text>
</comment>
<dbReference type="PANTHER" id="PTHR42879">
    <property type="entry name" value="3-OXOACYL-(ACYL-CARRIER-PROTEIN) REDUCTASE"/>
    <property type="match status" value="1"/>
</dbReference>
<dbReference type="InterPro" id="IPR036291">
    <property type="entry name" value="NAD(P)-bd_dom_sf"/>
</dbReference>
<proteinExistence type="inferred from homology"/>
<dbReference type="PRINTS" id="PR00081">
    <property type="entry name" value="GDHRDH"/>
</dbReference>
<dbReference type="InterPro" id="IPR050259">
    <property type="entry name" value="SDR"/>
</dbReference>